<dbReference type="EMBL" id="JAVXUO010000098">
    <property type="protein sequence ID" value="KAK2995473.1"/>
    <property type="molecule type" value="Genomic_DNA"/>
</dbReference>
<feature type="compositionally biased region" description="Basic and acidic residues" evidence="4">
    <location>
        <begin position="260"/>
        <end position="277"/>
    </location>
</feature>
<feature type="region of interest" description="Disordered" evidence="4">
    <location>
        <begin position="340"/>
        <end position="359"/>
    </location>
</feature>
<dbReference type="PANTHER" id="PTHR47210:SF1">
    <property type="entry name" value="MEDIATOR OF RNA POLYMERASE II TRANSCRIPTION SUBUNIT 26C-RELATED"/>
    <property type="match status" value="1"/>
</dbReference>
<keyword evidence="2 3" id="KW-0539">Nucleus</keyword>
<proteinExistence type="predicted"/>
<accession>A0AA88UVH7</accession>
<keyword evidence="7" id="KW-1185">Reference proteome</keyword>
<dbReference type="InterPro" id="IPR003617">
    <property type="entry name" value="TFIIS/CRSP70_N_sub"/>
</dbReference>
<dbReference type="AlphaFoldDB" id="A0AA88UVH7"/>
<name>A0AA88UVH7_9ASTE</name>
<protein>
    <recommendedName>
        <fullName evidence="5">TFIIS N-terminal domain-containing protein</fullName>
    </recommendedName>
</protein>
<dbReference type="SMART" id="SM00509">
    <property type="entry name" value="TFS2N"/>
    <property type="match status" value="1"/>
</dbReference>
<comment type="subcellular location">
    <subcellularLocation>
        <location evidence="1 3">Nucleus</location>
    </subcellularLocation>
</comment>
<dbReference type="GO" id="GO:0005634">
    <property type="term" value="C:nucleus"/>
    <property type="evidence" value="ECO:0007669"/>
    <property type="project" value="UniProtKB-SubCell"/>
</dbReference>
<dbReference type="InterPro" id="IPR017923">
    <property type="entry name" value="TFIIS_N"/>
</dbReference>
<reference evidence="6" key="1">
    <citation type="submission" date="2022-12" db="EMBL/GenBank/DDBJ databases">
        <title>Draft genome assemblies for two species of Escallonia (Escalloniales).</title>
        <authorList>
            <person name="Chanderbali A."/>
            <person name="Dervinis C."/>
            <person name="Anghel I."/>
            <person name="Soltis D."/>
            <person name="Soltis P."/>
            <person name="Zapata F."/>
        </authorList>
    </citation>
    <scope>NUCLEOTIDE SEQUENCE</scope>
    <source>
        <strain evidence="6">UCBG92.1500</strain>
        <tissue evidence="6">Leaf</tissue>
    </source>
</reference>
<evidence type="ECO:0000256" key="3">
    <source>
        <dbReference type="PROSITE-ProRule" id="PRU00649"/>
    </source>
</evidence>
<dbReference type="Proteomes" id="UP001187471">
    <property type="component" value="Unassembled WGS sequence"/>
</dbReference>
<organism evidence="6 7">
    <name type="scientific">Escallonia rubra</name>
    <dbReference type="NCBI Taxonomy" id="112253"/>
    <lineage>
        <taxon>Eukaryota</taxon>
        <taxon>Viridiplantae</taxon>
        <taxon>Streptophyta</taxon>
        <taxon>Embryophyta</taxon>
        <taxon>Tracheophyta</taxon>
        <taxon>Spermatophyta</taxon>
        <taxon>Magnoliopsida</taxon>
        <taxon>eudicotyledons</taxon>
        <taxon>Gunneridae</taxon>
        <taxon>Pentapetalae</taxon>
        <taxon>asterids</taxon>
        <taxon>campanulids</taxon>
        <taxon>Escalloniales</taxon>
        <taxon>Escalloniaceae</taxon>
        <taxon>Escallonia</taxon>
    </lineage>
</organism>
<evidence type="ECO:0000259" key="5">
    <source>
        <dbReference type="PROSITE" id="PS51319"/>
    </source>
</evidence>
<gene>
    <name evidence="6" type="ORF">RJ640_009998</name>
</gene>
<dbReference type="CDD" id="cd00183">
    <property type="entry name" value="TFIIS_I"/>
    <property type="match status" value="1"/>
</dbReference>
<evidence type="ECO:0000256" key="1">
    <source>
        <dbReference type="ARBA" id="ARBA00004123"/>
    </source>
</evidence>
<dbReference type="PANTHER" id="PTHR47210">
    <property type="entry name" value="MEDIATOR OF RNA POLYMERASE II TRANSCRIPTION SUBUNIT 26C-RELATED"/>
    <property type="match status" value="1"/>
</dbReference>
<dbReference type="InterPro" id="IPR044790">
    <property type="entry name" value="MD26C-like"/>
</dbReference>
<dbReference type="InterPro" id="IPR035441">
    <property type="entry name" value="TFIIS/LEDGF_dom_sf"/>
</dbReference>
<feature type="domain" description="TFIIS N-terminal" evidence="5">
    <location>
        <begin position="116"/>
        <end position="190"/>
    </location>
</feature>
<feature type="region of interest" description="Disordered" evidence="4">
    <location>
        <begin position="226"/>
        <end position="330"/>
    </location>
</feature>
<evidence type="ECO:0000313" key="7">
    <source>
        <dbReference type="Proteomes" id="UP001187471"/>
    </source>
</evidence>
<dbReference type="SUPFAM" id="SSF47676">
    <property type="entry name" value="Conserved domain common to transcription factors TFIIS, elongin A, CRSP70"/>
    <property type="match status" value="1"/>
</dbReference>
<evidence type="ECO:0000256" key="2">
    <source>
        <dbReference type="ARBA" id="ARBA00023242"/>
    </source>
</evidence>
<dbReference type="Pfam" id="PF08711">
    <property type="entry name" value="Med26"/>
    <property type="match status" value="1"/>
</dbReference>
<dbReference type="PROSITE" id="PS51319">
    <property type="entry name" value="TFIIS_N"/>
    <property type="match status" value="1"/>
</dbReference>
<comment type="caution">
    <text evidence="6">The sequence shown here is derived from an EMBL/GenBank/DDBJ whole genome shotgun (WGS) entry which is preliminary data.</text>
</comment>
<feature type="compositionally biased region" description="Basic and acidic residues" evidence="4">
    <location>
        <begin position="296"/>
        <end position="308"/>
    </location>
</feature>
<evidence type="ECO:0000256" key="4">
    <source>
        <dbReference type="SAM" id="MobiDB-lite"/>
    </source>
</evidence>
<feature type="compositionally biased region" description="Polar residues" evidence="4">
    <location>
        <begin position="226"/>
        <end position="239"/>
    </location>
</feature>
<feature type="compositionally biased region" description="Polar residues" evidence="4">
    <location>
        <begin position="249"/>
        <end position="259"/>
    </location>
</feature>
<sequence length="359" mass="40487">MDLDDFRIILSNSRVDVWSMIEAAISVAAADCGDELKDRRDGIVERLYSSTCRNCDATNHRIGSTAVKAEIEREALPEPAVKAGGSPLTPMSVQREDEEEDEELDPFGGLFDEEQTTILRIKEHLEDPDQSEDSLVELLQSLADMEITFKALEETDIGRHVNRLRKHPSNDVRRLVKQLVRRWKELVDEWVRLHPQGEAATVIVYSIANSSKVLLMVVVTADGDSPQQNILRNPQNGHNQVPDFAYSPNPHNGSSGSERNYSEPEQKLKAVPRREAPTKPPQPVRGSSSAPPPNRPQKETSIDSEKLASARRRLHENYQEAQNAKKQRTIQVMDIHEIPKPRNGFIVKNKGGFQGRHHR</sequence>
<dbReference type="Gene3D" id="1.20.930.10">
    <property type="entry name" value="Conserved domain common to transcription factors TFIIS, elongin A, CRSP70"/>
    <property type="match status" value="1"/>
</dbReference>
<evidence type="ECO:0000313" key="6">
    <source>
        <dbReference type="EMBL" id="KAK2995473.1"/>
    </source>
</evidence>